<comment type="caution">
    <text evidence="9">The sequence shown here is derived from an EMBL/GenBank/DDBJ whole genome shotgun (WGS) entry which is preliminary data.</text>
</comment>
<feature type="transmembrane region" description="Helical" evidence="7">
    <location>
        <begin position="9"/>
        <end position="31"/>
    </location>
</feature>
<dbReference type="Gene3D" id="1.10.3720.10">
    <property type="entry name" value="MetI-like"/>
    <property type="match status" value="1"/>
</dbReference>
<dbReference type="Pfam" id="PF19300">
    <property type="entry name" value="BPD_transp_1_N"/>
    <property type="match status" value="1"/>
</dbReference>
<reference evidence="9" key="1">
    <citation type="submission" date="2022-09" db="EMBL/GenBank/DDBJ databases">
        <title>Rhodovastum sp. nov. RN2-1 isolated from soil in Seongnam, South Korea.</title>
        <authorList>
            <person name="Le N.T."/>
        </authorList>
    </citation>
    <scope>NUCLEOTIDE SEQUENCE</scope>
    <source>
        <strain evidence="9">RN2-1</strain>
    </source>
</reference>
<proteinExistence type="inferred from homology"/>
<feature type="domain" description="ABC transmembrane type-1" evidence="8">
    <location>
        <begin position="95"/>
        <end position="298"/>
    </location>
</feature>
<dbReference type="RefSeq" id="WP_264713398.1">
    <property type="nucleotide sequence ID" value="NZ_JAPDNT010000005.1"/>
</dbReference>
<keyword evidence="3" id="KW-1003">Cell membrane</keyword>
<feature type="transmembrane region" description="Helical" evidence="7">
    <location>
        <begin position="279"/>
        <end position="302"/>
    </location>
</feature>
<dbReference type="PANTHER" id="PTHR43163:SF6">
    <property type="entry name" value="DIPEPTIDE TRANSPORT SYSTEM PERMEASE PROTEIN DPPB-RELATED"/>
    <property type="match status" value="1"/>
</dbReference>
<evidence type="ECO:0000256" key="4">
    <source>
        <dbReference type="ARBA" id="ARBA00022692"/>
    </source>
</evidence>
<keyword evidence="2 7" id="KW-0813">Transport</keyword>
<feature type="transmembrane region" description="Helical" evidence="7">
    <location>
        <begin position="179"/>
        <end position="198"/>
    </location>
</feature>
<feature type="transmembrane region" description="Helical" evidence="7">
    <location>
        <begin position="132"/>
        <end position="159"/>
    </location>
</feature>
<comment type="subcellular location">
    <subcellularLocation>
        <location evidence="1 7">Cell membrane</location>
        <topology evidence="1 7">Multi-pass membrane protein</topology>
    </subcellularLocation>
</comment>
<dbReference type="EMBL" id="JAPDNT010000005">
    <property type="protein sequence ID" value="MCW3474742.1"/>
    <property type="molecule type" value="Genomic_DNA"/>
</dbReference>
<evidence type="ECO:0000313" key="10">
    <source>
        <dbReference type="Proteomes" id="UP001165679"/>
    </source>
</evidence>
<dbReference type="PROSITE" id="PS50928">
    <property type="entry name" value="ABC_TM1"/>
    <property type="match status" value="1"/>
</dbReference>
<dbReference type="SUPFAM" id="SSF161098">
    <property type="entry name" value="MetI-like"/>
    <property type="match status" value="1"/>
</dbReference>
<dbReference type="Proteomes" id="UP001165679">
    <property type="component" value="Unassembled WGS sequence"/>
</dbReference>
<accession>A0AA41YLY8</accession>
<dbReference type="Pfam" id="PF00528">
    <property type="entry name" value="BPD_transp_1"/>
    <property type="match status" value="1"/>
</dbReference>
<gene>
    <name evidence="9" type="ORF">OL599_09115</name>
</gene>
<dbReference type="AlphaFoldDB" id="A0AA41YLY8"/>
<keyword evidence="10" id="KW-1185">Reference proteome</keyword>
<organism evidence="9 10">
    <name type="scientific">Limobrevibacterium gyesilva</name>
    <dbReference type="NCBI Taxonomy" id="2991712"/>
    <lineage>
        <taxon>Bacteria</taxon>
        <taxon>Pseudomonadati</taxon>
        <taxon>Pseudomonadota</taxon>
        <taxon>Alphaproteobacteria</taxon>
        <taxon>Acetobacterales</taxon>
        <taxon>Acetobacteraceae</taxon>
        <taxon>Limobrevibacterium</taxon>
    </lineage>
</organism>
<dbReference type="InterPro" id="IPR035906">
    <property type="entry name" value="MetI-like_sf"/>
</dbReference>
<evidence type="ECO:0000256" key="7">
    <source>
        <dbReference type="RuleBase" id="RU363032"/>
    </source>
</evidence>
<name>A0AA41YLY8_9PROT</name>
<dbReference type="GO" id="GO:0005886">
    <property type="term" value="C:plasma membrane"/>
    <property type="evidence" value="ECO:0007669"/>
    <property type="project" value="UniProtKB-SubCell"/>
</dbReference>
<evidence type="ECO:0000313" key="9">
    <source>
        <dbReference type="EMBL" id="MCW3474742.1"/>
    </source>
</evidence>
<dbReference type="GO" id="GO:0071916">
    <property type="term" value="F:dipeptide transmembrane transporter activity"/>
    <property type="evidence" value="ECO:0007669"/>
    <property type="project" value="TreeGrafter"/>
</dbReference>
<evidence type="ECO:0000259" key="8">
    <source>
        <dbReference type="PROSITE" id="PS50928"/>
    </source>
</evidence>
<comment type="similarity">
    <text evidence="7">Belongs to the binding-protein-dependent transport system permease family.</text>
</comment>
<evidence type="ECO:0000256" key="6">
    <source>
        <dbReference type="ARBA" id="ARBA00023136"/>
    </source>
</evidence>
<dbReference type="CDD" id="cd06261">
    <property type="entry name" value="TM_PBP2"/>
    <property type="match status" value="1"/>
</dbReference>
<evidence type="ECO:0000256" key="3">
    <source>
        <dbReference type="ARBA" id="ARBA00022475"/>
    </source>
</evidence>
<dbReference type="InterPro" id="IPR045621">
    <property type="entry name" value="BPD_transp_1_N"/>
</dbReference>
<sequence length="312" mass="33231">MIAVVARRLLWAIPSAILITALLFFSVAGLLGSPAALMLGQDATPQSIAELNARLGFDRPLLTQYADWMSGALVGDFGRSYSTHQTAAAAILPRLPVTLELGILAIGLAGVTAVVINSITAGRTVVRPVATALAVAGITLPNFALGLSLIFLFSVKLGWLPSIGWAPWSEGLWTHLKHILLPVLTLSAYYYGSFTLVYRAEYDAVSRRLFVRVAKAKGFSERQVSFRHVLPNAIMPVITYVGLSLGQLMGGAVVTESLFSIPGIGSLLVDSILSRDYPVMLAIGMITIAAVVIMNAAADALYSVANPQIRLK</sequence>
<protein>
    <submittedName>
        <fullName evidence="9">ABC transporter permease</fullName>
    </submittedName>
</protein>
<reference evidence="9" key="2">
    <citation type="submission" date="2022-10" db="EMBL/GenBank/DDBJ databases">
        <authorList>
            <person name="Trinh H.N."/>
        </authorList>
    </citation>
    <scope>NUCLEOTIDE SEQUENCE</scope>
    <source>
        <strain evidence="9">RN2-1</strain>
    </source>
</reference>
<evidence type="ECO:0000256" key="5">
    <source>
        <dbReference type="ARBA" id="ARBA00022989"/>
    </source>
</evidence>
<keyword evidence="6 7" id="KW-0472">Membrane</keyword>
<evidence type="ECO:0000256" key="2">
    <source>
        <dbReference type="ARBA" id="ARBA00022448"/>
    </source>
</evidence>
<keyword evidence="5 7" id="KW-1133">Transmembrane helix</keyword>
<feature type="transmembrane region" description="Helical" evidence="7">
    <location>
        <begin position="237"/>
        <end position="259"/>
    </location>
</feature>
<dbReference type="PANTHER" id="PTHR43163">
    <property type="entry name" value="DIPEPTIDE TRANSPORT SYSTEM PERMEASE PROTEIN DPPB-RELATED"/>
    <property type="match status" value="1"/>
</dbReference>
<keyword evidence="4 7" id="KW-0812">Transmembrane</keyword>
<feature type="transmembrane region" description="Helical" evidence="7">
    <location>
        <begin position="101"/>
        <end position="120"/>
    </location>
</feature>
<dbReference type="InterPro" id="IPR000515">
    <property type="entry name" value="MetI-like"/>
</dbReference>
<evidence type="ECO:0000256" key="1">
    <source>
        <dbReference type="ARBA" id="ARBA00004651"/>
    </source>
</evidence>